<comment type="subcellular location">
    <subcellularLocation>
        <location evidence="1">Cytoplasm</location>
    </subcellularLocation>
</comment>
<name>A0A521AHD5_SACCC</name>
<evidence type="ECO:0000256" key="12">
    <source>
        <dbReference type="ARBA" id="ARBA00029438"/>
    </source>
</evidence>
<keyword evidence="9" id="KW-0067">ATP-binding</keyword>
<dbReference type="PANTHER" id="PTHR43290">
    <property type="entry name" value="MEVALONATE KINASE"/>
    <property type="match status" value="1"/>
</dbReference>
<evidence type="ECO:0000256" key="9">
    <source>
        <dbReference type="ARBA" id="ARBA00022840"/>
    </source>
</evidence>
<dbReference type="EMBL" id="FXTB01000001">
    <property type="protein sequence ID" value="SMO34221.1"/>
    <property type="molecule type" value="Genomic_DNA"/>
</dbReference>
<keyword evidence="15" id="KW-1185">Reference proteome</keyword>
<keyword evidence="6" id="KW-0808">Transferase</keyword>
<evidence type="ECO:0000256" key="5">
    <source>
        <dbReference type="ARBA" id="ARBA00022516"/>
    </source>
</evidence>
<evidence type="ECO:0000313" key="14">
    <source>
        <dbReference type="EMBL" id="SMO34221.1"/>
    </source>
</evidence>
<evidence type="ECO:0000256" key="7">
    <source>
        <dbReference type="ARBA" id="ARBA00022741"/>
    </source>
</evidence>
<dbReference type="Proteomes" id="UP000319040">
    <property type="component" value="Unassembled WGS sequence"/>
</dbReference>
<keyword evidence="11" id="KW-0443">Lipid metabolism</keyword>
<dbReference type="InterPro" id="IPR006204">
    <property type="entry name" value="GHMP_kinase_N_dom"/>
</dbReference>
<dbReference type="AlphaFoldDB" id="A0A521AHD5"/>
<evidence type="ECO:0000313" key="15">
    <source>
        <dbReference type="Proteomes" id="UP000319040"/>
    </source>
</evidence>
<dbReference type="PANTHER" id="PTHR43290:SF2">
    <property type="entry name" value="MEVALONATE KINASE"/>
    <property type="match status" value="1"/>
</dbReference>
<keyword evidence="8 14" id="KW-0418">Kinase</keyword>
<keyword evidence="5" id="KW-0444">Lipid biosynthesis</keyword>
<evidence type="ECO:0000256" key="4">
    <source>
        <dbReference type="ARBA" id="ARBA00022490"/>
    </source>
</evidence>
<organism evidence="14 15">
    <name type="scientific">Saccharicrinis carchari</name>
    <dbReference type="NCBI Taxonomy" id="1168039"/>
    <lineage>
        <taxon>Bacteria</taxon>
        <taxon>Pseudomonadati</taxon>
        <taxon>Bacteroidota</taxon>
        <taxon>Bacteroidia</taxon>
        <taxon>Marinilabiliales</taxon>
        <taxon>Marinilabiliaceae</taxon>
        <taxon>Saccharicrinis</taxon>
    </lineage>
</organism>
<keyword evidence="4" id="KW-0963">Cytoplasm</keyword>
<dbReference type="InterPro" id="IPR006203">
    <property type="entry name" value="GHMP_knse_ATP-bd_CS"/>
</dbReference>
<dbReference type="Gene3D" id="3.30.70.890">
    <property type="entry name" value="GHMP kinase, C-terminal domain"/>
    <property type="match status" value="1"/>
</dbReference>
<gene>
    <name evidence="14" type="ORF">SAMN06265379_101143</name>
</gene>
<dbReference type="GO" id="GO:0005524">
    <property type="term" value="F:ATP binding"/>
    <property type="evidence" value="ECO:0007669"/>
    <property type="project" value="UniProtKB-KW"/>
</dbReference>
<keyword evidence="10" id="KW-0460">Magnesium</keyword>
<protein>
    <recommendedName>
        <fullName evidence="3">mevalonate kinase</fullName>
        <ecNumber evidence="3">2.7.1.36</ecNumber>
    </recommendedName>
</protein>
<dbReference type="PRINTS" id="PR00959">
    <property type="entry name" value="MEVGALKINASE"/>
</dbReference>
<accession>A0A521AHD5</accession>
<keyword evidence="7" id="KW-0547">Nucleotide-binding</keyword>
<evidence type="ECO:0000256" key="10">
    <source>
        <dbReference type="ARBA" id="ARBA00022842"/>
    </source>
</evidence>
<evidence type="ECO:0000256" key="3">
    <source>
        <dbReference type="ARBA" id="ARBA00012103"/>
    </source>
</evidence>
<evidence type="ECO:0000259" key="13">
    <source>
        <dbReference type="Pfam" id="PF00288"/>
    </source>
</evidence>
<dbReference type="SUPFAM" id="SSF55060">
    <property type="entry name" value="GHMP Kinase, C-terminal domain"/>
    <property type="match status" value="1"/>
</dbReference>
<feature type="domain" description="GHMP kinase N-terminal" evidence="13">
    <location>
        <begin position="65"/>
        <end position="158"/>
    </location>
</feature>
<dbReference type="SUPFAM" id="SSF54211">
    <property type="entry name" value="Ribosomal protein S5 domain 2-like"/>
    <property type="match status" value="1"/>
</dbReference>
<reference evidence="14 15" key="1">
    <citation type="submission" date="2017-05" db="EMBL/GenBank/DDBJ databases">
        <authorList>
            <person name="Varghese N."/>
            <person name="Submissions S."/>
        </authorList>
    </citation>
    <scope>NUCLEOTIDE SEQUENCE [LARGE SCALE GENOMIC DNA]</scope>
    <source>
        <strain evidence="14 15">DSM 27040</strain>
    </source>
</reference>
<dbReference type="InterPro" id="IPR006205">
    <property type="entry name" value="Mev_gal_kin"/>
</dbReference>
<comment type="similarity">
    <text evidence="2">Belongs to the GHMP kinase family. Mevalonate kinase subfamily.</text>
</comment>
<dbReference type="RefSeq" id="WP_142531560.1">
    <property type="nucleotide sequence ID" value="NZ_FXTB01000001.1"/>
</dbReference>
<evidence type="ECO:0000256" key="8">
    <source>
        <dbReference type="ARBA" id="ARBA00022777"/>
    </source>
</evidence>
<dbReference type="InterPro" id="IPR014721">
    <property type="entry name" value="Ribsml_uS5_D2-typ_fold_subgr"/>
</dbReference>
<dbReference type="GO" id="GO:0005737">
    <property type="term" value="C:cytoplasm"/>
    <property type="evidence" value="ECO:0007669"/>
    <property type="project" value="UniProtKB-SubCell"/>
</dbReference>
<dbReference type="InterPro" id="IPR036554">
    <property type="entry name" value="GHMP_kinase_C_sf"/>
</dbReference>
<dbReference type="OrthoDB" id="977547at2"/>
<sequence>MALSKKNSIFYSKVLLFGEYSILLESNGLTIPYAHFNGSLNFINSSAYTDLDFAKESNRQLKRYAEFLRDKANDIMDTEELLADIEKGLYFESSIPEGYGLGSSGALVAAIYKKYGLNIIKAKAGLDNHQTQKLKSLFAKLESYFHGKSSGIDPLLCYLKHPLFIKDQQNIRAIGISRKNIKSDDAVFIVNTKQSGKTAPLVDLFMTKCLNSVYIERIKKDLIPTTNQCIHSLLQGDISNFYKHLKQLSKFQLEYLKEMIPKEFIKYWEEGIAKNHYLLKLCGSGGGGYILGFTREFSKVKIELAEQGLEVIPVYQEF</sequence>
<dbReference type="GO" id="GO:0004496">
    <property type="term" value="F:mevalonate kinase activity"/>
    <property type="evidence" value="ECO:0007669"/>
    <property type="project" value="UniProtKB-EC"/>
</dbReference>
<proteinExistence type="inferred from homology"/>
<evidence type="ECO:0000256" key="11">
    <source>
        <dbReference type="ARBA" id="ARBA00023098"/>
    </source>
</evidence>
<evidence type="ECO:0000256" key="1">
    <source>
        <dbReference type="ARBA" id="ARBA00004496"/>
    </source>
</evidence>
<dbReference type="InterPro" id="IPR020568">
    <property type="entry name" value="Ribosomal_Su5_D2-typ_SF"/>
</dbReference>
<comment type="pathway">
    <text evidence="12">Isoprenoid biosynthesis; isopentenyl diphosphate biosynthesis via mevalonate pathway; isopentenyl diphosphate from (R)-mevalonate: step 1/3.</text>
</comment>
<dbReference type="PROSITE" id="PS00627">
    <property type="entry name" value="GHMP_KINASES_ATP"/>
    <property type="match status" value="1"/>
</dbReference>
<evidence type="ECO:0000256" key="6">
    <source>
        <dbReference type="ARBA" id="ARBA00022679"/>
    </source>
</evidence>
<dbReference type="GO" id="GO:0008299">
    <property type="term" value="P:isoprenoid biosynthetic process"/>
    <property type="evidence" value="ECO:0007669"/>
    <property type="project" value="InterPro"/>
</dbReference>
<dbReference type="Pfam" id="PF00288">
    <property type="entry name" value="GHMP_kinases_N"/>
    <property type="match status" value="1"/>
</dbReference>
<dbReference type="Gene3D" id="3.30.230.10">
    <property type="match status" value="1"/>
</dbReference>
<evidence type="ECO:0000256" key="2">
    <source>
        <dbReference type="ARBA" id="ARBA00006495"/>
    </source>
</evidence>
<dbReference type="EC" id="2.7.1.36" evidence="3"/>